<evidence type="ECO:0000313" key="3">
    <source>
        <dbReference type="EMBL" id="SBS26460.1"/>
    </source>
</evidence>
<dbReference type="InterPro" id="IPR003425">
    <property type="entry name" value="CCB3/YggT"/>
</dbReference>
<keyword evidence="4" id="KW-1185">Reference proteome</keyword>
<dbReference type="STRING" id="1792290.MSP8886_00610"/>
<dbReference type="PANTHER" id="PTHR33219:SF14">
    <property type="entry name" value="PROTEIN COFACTOR ASSEMBLY OF COMPLEX C SUBUNIT B CCB3, CHLOROPLASTIC-RELATED"/>
    <property type="match status" value="1"/>
</dbReference>
<dbReference type="EMBL" id="FLOB01000001">
    <property type="protein sequence ID" value="SBS26460.1"/>
    <property type="molecule type" value="Genomic_DNA"/>
</dbReference>
<feature type="transmembrane region" description="Helical" evidence="2">
    <location>
        <begin position="105"/>
        <end position="127"/>
    </location>
</feature>
<dbReference type="PANTHER" id="PTHR33219">
    <property type="entry name" value="YLMG HOMOLOG PROTEIN 2, CHLOROPLASTIC"/>
    <property type="match status" value="1"/>
</dbReference>
<feature type="transmembrane region" description="Helical" evidence="2">
    <location>
        <begin position="156"/>
        <end position="177"/>
    </location>
</feature>
<feature type="transmembrane region" description="Helical" evidence="2">
    <location>
        <begin position="6"/>
        <end position="27"/>
    </location>
</feature>
<reference evidence="3 4" key="1">
    <citation type="submission" date="2016-06" db="EMBL/GenBank/DDBJ databases">
        <authorList>
            <person name="Kjaerup R.B."/>
            <person name="Dalgaard T.S."/>
            <person name="Juul-Madsen H.R."/>
        </authorList>
    </citation>
    <scope>NUCLEOTIDE SEQUENCE [LARGE SCALE GENOMIC DNA]</scope>
    <source>
        <strain evidence="3 4">CECT 8886</strain>
    </source>
</reference>
<proteinExistence type="inferred from homology"/>
<evidence type="ECO:0000256" key="2">
    <source>
        <dbReference type="SAM" id="Phobius"/>
    </source>
</evidence>
<name>A0A1A8T5G3_9GAMM</name>
<evidence type="ECO:0000256" key="1">
    <source>
        <dbReference type="ARBA" id="ARBA00010894"/>
    </source>
</evidence>
<dbReference type="Pfam" id="PF02325">
    <property type="entry name" value="CCB3_YggT"/>
    <property type="match status" value="2"/>
</dbReference>
<dbReference type="Proteomes" id="UP000092544">
    <property type="component" value="Unassembled WGS sequence"/>
</dbReference>
<feature type="transmembrane region" description="Helical" evidence="2">
    <location>
        <begin position="63"/>
        <end position="85"/>
    </location>
</feature>
<sequence>MNSDPLIFLFKTIANLYLFIVLLRLVLQLTRADFYNPISQGIVRATSPILLPLRKVIPSIGRVDMACVVFALLVQFLTVLGIVFFQGTASLTPASLYVVWTVVGVLYHLLDLYFWALLISVILSWVAPGASHPGAMLVAQITEPLYRMCHRVIPTLGGLDLSPIFLFLAISVIQQLLRANFSIV</sequence>
<dbReference type="OrthoDB" id="9806665at2"/>
<comment type="similarity">
    <text evidence="1">Belongs to the YggT family.</text>
</comment>
<keyword evidence="2" id="KW-0472">Membrane</keyword>
<keyword evidence="2" id="KW-1133">Transmembrane helix</keyword>
<protein>
    <submittedName>
        <fullName evidence="3">YGGT family protein</fullName>
    </submittedName>
</protein>
<organism evidence="3 4">
    <name type="scientific">Marinomonas spartinae</name>
    <dbReference type="NCBI Taxonomy" id="1792290"/>
    <lineage>
        <taxon>Bacteria</taxon>
        <taxon>Pseudomonadati</taxon>
        <taxon>Pseudomonadota</taxon>
        <taxon>Gammaproteobacteria</taxon>
        <taxon>Oceanospirillales</taxon>
        <taxon>Oceanospirillaceae</taxon>
        <taxon>Marinomonas</taxon>
    </lineage>
</organism>
<accession>A0A1A8T5G3</accession>
<dbReference type="GO" id="GO:0016020">
    <property type="term" value="C:membrane"/>
    <property type="evidence" value="ECO:0007669"/>
    <property type="project" value="InterPro"/>
</dbReference>
<evidence type="ECO:0000313" key="4">
    <source>
        <dbReference type="Proteomes" id="UP000092544"/>
    </source>
</evidence>
<keyword evidence="2" id="KW-0812">Transmembrane</keyword>
<dbReference type="RefSeq" id="WP_067012521.1">
    <property type="nucleotide sequence ID" value="NZ_FLOB01000001.1"/>
</dbReference>
<gene>
    <name evidence="3" type="ORF">MSP8886_00610</name>
</gene>
<dbReference type="AlphaFoldDB" id="A0A1A8T5G3"/>